<dbReference type="OrthoDB" id="1919446at2759"/>
<protein>
    <recommendedName>
        <fullName evidence="4">Bifunctional inhibitor/plant lipid transfer protein/seed storage helical domain-containing protein</fullName>
    </recommendedName>
</protein>
<feature type="domain" description="Bifunctional inhibitor/plant lipid transfer protein/seed storage helical" evidence="4">
    <location>
        <begin position="28"/>
        <end position="114"/>
    </location>
</feature>
<reference evidence="5" key="1">
    <citation type="journal article" date="2020" name="bioRxiv">
        <title>Hybrid origin of Populus tomentosa Carr. identified through genome sequencing and phylogenomic analysis.</title>
        <authorList>
            <person name="An X."/>
            <person name="Gao K."/>
            <person name="Chen Z."/>
            <person name="Li J."/>
            <person name="Yang X."/>
            <person name="Yang X."/>
            <person name="Zhou J."/>
            <person name="Guo T."/>
            <person name="Zhao T."/>
            <person name="Huang S."/>
            <person name="Miao D."/>
            <person name="Khan W.U."/>
            <person name="Rao P."/>
            <person name="Ye M."/>
            <person name="Lei B."/>
            <person name="Liao W."/>
            <person name="Wang J."/>
            <person name="Ji L."/>
            <person name="Li Y."/>
            <person name="Guo B."/>
            <person name="Mustafa N.S."/>
            <person name="Li S."/>
            <person name="Yun Q."/>
            <person name="Keller S.R."/>
            <person name="Mao J."/>
            <person name="Zhang R."/>
            <person name="Strauss S.H."/>
        </authorList>
    </citation>
    <scope>NUCLEOTIDE SEQUENCE</scope>
    <source>
        <strain evidence="5">GM15</strain>
        <tissue evidence="5">Leaf</tissue>
    </source>
</reference>
<dbReference type="AlphaFoldDB" id="A0A8X7YRS3"/>
<proteinExistence type="predicted"/>
<keyword evidence="6" id="KW-1185">Reference proteome</keyword>
<comment type="caution">
    <text evidence="5">The sequence shown here is derived from an EMBL/GenBank/DDBJ whole genome shotgun (WGS) entry which is preliminary data.</text>
</comment>
<gene>
    <name evidence="5" type="ORF">POTOM_042537</name>
</gene>
<dbReference type="Proteomes" id="UP000886885">
    <property type="component" value="Chromosome 12A"/>
</dbReference>
<sequence length="204" mass="21920">MEFQKRMTGVLLLLLLSWAVTVAADVDCTTVTGFLTACSAFITHGTPDPLPGSPCCDSMTSLNVIAESGNDRRSICQCLMGLITTYNPNATAIAILPGFCGLSLGFILDPNTDCSSACINCLLIATLLAISCYLMLYIDMESAVFLELLRSVKVRAQGIQGLHLTDMGTKQHIQAVLFNCDASVHSFHFDVQTTIDRANGTIQC</sequence>
<dbReference type="GO" id="GO:0006869">
    <property type="term" value="P:lipid transport"/>
    <property type="evidence" value="ECO:0007669"/>
    <property type="project" value="InterPro"/>
</dbReference>
<dbReference type="InterPro" id="IPR000528">
    <property type="entry name" value="Plant_nsLTP"/>
</dbReference>
<evidence type="ECO:0000259" key="4">
    <source>
        <dbReference type="SMART" id="SM00499"/>
    </source>
</evidence>
<accession>A0A8X7YRS3</accession>
<evidence type="ECO:0000313" key="5">
    <source>
        <dbReference type="EMBL" id="KAG6754497.1"/>
    </source>
</evidence>
<keyword evidence="2" id="KW-0812">Transmembrane</keyword>
<dbReference type="PANTHER" id="PTHR33076">
    <property type="entry name" value="NON-SPECIFIC LIPID-TRANSFER PROTEIN 2-RELATED"/>
    <property type="match status" value="1"/>
</dbReference>
<evidence type="ECO:0000313" key="6">
    <source>
        <dbReference type="Proteomes" id="UP000886885"/>
    </source>
</evidence>
<keyword evidence="2" id="KW-1133">Transmembrane helix</keyword>
<dbReference type="EMBL" id="JAAWWB010000023">
    <property type="protein sequence ID" value="KAG6754497.1"/>
    <property type="molecule type" value="Genomic_DNA"/>
</dbReference>
<name>A0A8X7YRS3_POPTO</name>
<evidence type="ECO:0000256" key="1">
    <source>
        <dbReference type="ARBA" id="ARBA00023157"/>
    </source>
</evidence>
<dbReference type="CDD" id="cd01960">
    <property type="entry name" value="nsLTP1"/>
    <property type="match status" value="1"/>
</dbReference>
<dbReference type="InterPro" id="IPR016140">
    <property type="entry name" value="Bifunc_inhib/LTP/seed_store"/>
</dbReference>
<feature type="transmembrane region" description="Helical" evidence="2">
    <location>
        <begin position="117"/>
        <end position="138"/>
    </location>
</feature>
<dbReference type="GO" id="GO:0008289">
    <property type="term" value="F:lipid binding"/>
    <property type="evidence" value="ECO:0007669"/>
    <property type="project" value="InterPro"/>
</dbReference>
<keyword evidence="2" id="KW-0472">Membrane</keyword>
<evidence type="ECO:0000256" key="2">
    <source>
        <dbReference type="SAM" id="Phobius"/>
    </source>
</evidence>
<organism evidence="5 6">
    <name type="scientific">Populus tomentosa</name>
    <name type="common">Chinese white poplar</name>
    <dbReference type="NCBI Taxonomy" id="118781"/>
    <lineage>
        <taxon>Eukaryota</taxon>
        <taxon>Viridiplantae</taxon>
        <taxon>Streptophyta</taxon>
        <taxon>Embryophyta</taxon>
        <taxon>Tracheophyta</taxon>
        <taxon>Spermatophyta</taxon>
        <taxon>Magnoliopsida</taxon>
        <taxon>eudicotyledons</taxon>
        <taxon>Gunneridae</taxon>
        <taxon>Pentapetalae</taxon>
        <taxon>rosids</taxon>
        <taxon>fabids</taxon>
        <taxon>Malpighiales</taxon>
        <taxon>Salicaceae</taxon>
        <taxon>Saliceae</taxon>
        <taxon>Populus</taxon>
    </lineage>
</organism>
<keyword evidence="3" id="KW-0732">Signal</keyword>
<feature type="signal peptide" evidence="3">
    <location>
        <begin position="1"/>
        <end position="23"/>
    </location>
</feature>
<evidence type="ECO:0000256" key="3">
    <source>
        <dbReference type="SAM" id="SignalP"/>
    </source>
</evidence>
<keyword evidence="1" id="KW-1015">Disulfide bond</keyword>
<feature type="transmembrane region" description="Helical" evidence="2">
    <location>
        <begin position="90"/>
        <end position="108"/>
    </location>
</feature>
<dbReference type="SMART" id="SM00499">
    <property type="entry name" value="AAI"/>
    <property type="match status" value="1"/>
</dbReference>
<feature type="chain" id="PRO_5036498221" description="Bifunctional inhibitor/plant lipid transfer protein/seed storage helical domain-containing protein" evidence="3">
    <location>
        <begin position="24"/>
        <end position="204"/>
    </location>
</feature>